<keyword evidence="4" id="KW-1185">Reference proteome</keyword>
<feature type="transmembrane region" description="Helical" evidence="1">
    <location>
        <begin position="173"/>
        <end position="197"/>
    </location>
</feature>
<keyword evidence="1" id="KW-1133">Transmembrane helix</keyword>
<gene>
    <name evidence="2" type="ORF">V5O48_002968</name>
    <name evidence="3" type="ORF">V5O48_002979</name>
</gene>
<evidence type="ECO:0000313" key="2">
    <source>
        <dbReference type="EMBL" id="KAL0579025.1"/>
    </source>
</evidence>
<evidence type="ECO:0000313" key="4">
    <source>
        <dbReference type="Proteomes" id="UP001465976"/>
    </source>
</evidence>
<name>A0ABR3FU64_9AGAR</name>
<feature type="transmembrane region" description="Helical" evidence="1">
    <location>
        <begin position="12"/>
        <end position="32"/>
    </location>
</feature>
<keyword evidence="1" id="KW-0812">Transmembrane</keyword>
<dbReference type="EMBL" id="JBAHYK010000074">
    <property type="protein sequence ID" value="KAL0579036.1"/>
    <property type="molecule type" value="Genomic_DNA"/>
</dbReference>
<feature type="transmembrane region" description="Helical" evidence="1">
    <location>
        <begin position="44"/>
        <end position="71"/>
    </location>
</feature>
<accession>A0ABR3FU64</accession>
<organism evidence="2 4">
    <name type="scientific">Marasmius crinis-equi</name>
    <dbReference type="NCBI Taxonomy" id="585013"/>
    <lineage>
        <taxon>Eukaryota</taxon>
        <taxon>Fungi</taxon>
        <taxon>Dikarya</taxon>
        <taxon>Basidiomycota</taxon>
        <taxon>Agaricomycotina</taxon>
        <taxon>Agaricomycetes</taxon>
        <taxon>Agaricomycetidae</taxon>
        <taxon>Agaricales</taxon>
        <taxon>Marasmiineae</taxon>
        <taxon>Marasmiaceae</taxon>
        <taxon>Marasmius</taxon>
    </lineage>
</organism>
<evidence type="ECO:0000313" key="3">
    <source>
        <dbReference type="EMBL" id="KAL0579036.1"/>
    </source>
</evidence>
<evidence type="ECO:0000256" key="1">
    <source>
        <dbReference type="SAM" id="Phobius"/>
    </source>
</evidence>
<protein>
    <submittedName>
        <fullName evidence="2">Uncharacterized protein</fullName>
    </submittedName>
</protein>
<dbReference type="EMBL" id="JBAHYK010000074">
    <property type="protein sequence ID" value="KAL0579025.1"/>
    <property type="molecule type" value="Genomic_DNA"/>
</dbReference>
<feature type="transmembrane region" description="Helical" evidence="1">
    <location>
        <begin position="252"/>
        <end position="269"/>
    </location>
</feature>
<feature type="transmembrane region" description="Helical" evidence="1">
    <location>
        <begin position="91"/>
        <end position="114"/>
    </location>
</feature>
<feature type="transmembrane region" description="Helical" evidence="1">
    <location>
        <begin position="217"/>
        <end position="240"/>
    </location>
</feature>
<dbReference type="Proteomes" id="UP001465976">
    <property type="component" value="Unassembled WGS sequence"/>
</dbReference>
<comment type="caution">
    <text evidence="2">The sequence shown here is derived from an EMBL/GenBank/DDBJ whole genome shotgun (WGS) entry which is preliminary data.</text>
</comment>
<feature type="transmembrane region" description="Helical" evidence="1">
    <location>
        <begin position="126"/>
        <end position="153"/>
    </location>
</feature>
<sequence>MTPLPNTKILFATAITQATLYGVSLVLFGLAVRELLLASIRNKTFLAVSLTFLVSSTISFAAFMHMALNMISDNERAAADFPPLVSWMKHATTPAGLITQICFSFSTLLADAFMVHRCYRVWNSKLAVILPCALWISLLVVLVETEIWILRVFSGDALAKQSVKRGKNEVHEWFFTTVCLSFATNFVCLILLTYKIIRIDRGAVPYRIGSPSTSGRVLRIILESGAIYSFFLLASLITVVTDSKIQKFFIDNHTAVIPSTFYLVIIRLGRARRASDANTEIGAETTFKSACFKTPSLGSSSMTRTDVYDAEKLSPIPCPPSARDPNLTEPEIMIIDHSSLPMS</sequence>
<keyword evidence="1" id="KW-0472">Membrane</keyword>
<proteinExistence type="predicted"/>
<reference evidence="2 4" key="1">
    <citation type="submission" date="2024-02" db="EMBL/GenBank/DDBJ databases">
        <title>A draft genome for the cacao thread blight pathogen Marasmius crinis-equi.</title>
        <authorList>
            <person name="Cohen S.P."/>
            <person name="Baruah I.K."/>
            <person name="Amoako-Attah I."/>
            <person name="Bukari Y."/>
            <person name="Meinhardt L.W."/>
            <person name="Bailey B.A."/>
        </authorList>
    </citation>
    <scope>NUCLEOTIDE SEQUENCE [LARGE SCALE GENOMIC DNA]</scope>
    <source>
        <strain evidence="2 4">GH-76</strain>
    </source>
</reference>